<proteinExistence type="predicted"/>
<organism evidence="2 3">
    <name type="scientific">Pseudokineococcus basanitobsidens</name>
    <dbReference type="NCBI Taxonomy" id="1926649"/>
    <lineage>
        <taxon>Bacteria</taxon>
        <taxon>Bacillati</taxon>
        <taxon>Actinomycetota</taxon>
        <taxon>Actinomycetes</taxon>
        <taxon>Kineosporiales</taxon>
        <taxon>Kineosporiaceae</taxon>
        <taxon>Pseudokineococcus</taxon>
    </lineage>
</organism>
<keyword evidence="3" id="KW-1185">Reference proteome</keyword>
<feature type="domain" description="GmrSD restriction endonucleases N-terminal" evidence="1">
    <location>
        <begin position="14"/>
        <end position="221"/>
    </location>
</feature>
<dbReference type="RefSeq" id="WP_339573238.1">
    <property type="nucleotide sequence ID" value="NZ_JBBIAA010000001.1"/>
</dbReference>
<dbReference type="Proteomes" id="UP001387100">
    <property type="component" value="Unassembled WGS sequence"/>
</dbReference>
<dbReference type="EMBL" id="JBBIAA010000001">
    <property type="protein sequence ID" value="MEJ5943846.1"/>
    <property type="molecule type" value="Genomic_DNA"/>
</dbReference>
<dbReference type="Pfam" id="PF03235">
    <property type="entry name" value="GmrSD_N"/>
    <property type="match status" value="1"/>
</dbReference>
<evidence type="ECO:0000313" key="3">
    <source>
        <dbReference type="Proteomes" id="UP001387100"/>
    </source>
</evidence>
<evidence type="ECO:0000259" key="1">
    <source>
        <dbReference type="Pfam" id="PF03235"/>
    </source>
</evidence>
<dbReference type="PANTHER" id="PTHR35149">
    <property type="entry name" value="SLL5132 PROTEIN"/>
    <property type="match status" value="1"/>
</dbReference>
<dbReference type="InterPro" id="IPR004919">
    <property type="entry name" value="GmrSD_N"/>
</dbReference>
<comment type="caution">
    <text evidence="2">The sequence shown here is derived from an EMBL/GenBank/DDBJ whole genome shotgun (WGS) entry which is preliminary data.</text>
</comment>
<reference evidence="2 3" key="1">
    <citation type="journal article" date="2017" name="Int. J. Syst. Evol. Microbiol.">
        <title>Pseudokineococcus basanitobsidens sp. nov., isolated from volcanic rock.</title>
        <authorList>
            <person name="Lee D.W."/>
            <person name="Park M.Y."/>
            <person name="Kim J.J."/>
            <person name="Kim B.S."/>
        </authorList>
    </citation>
    <scope>NUCLEOTIDE SEQUENCE [LARGE SCALE GENOMIC DNA]</scope>
    <source>
        <strain evidence="2 3">DSM 103726</strain>
    </source>
</reference>
<evidence type="ECO:0000313" key="2">
    <source>
        <dbReference type="EMBL" id="MEJ5943846.1"/>
    </source>
</evidence>
<name>A0ABU8RFP7_9ACTN</name>
<accession>A0ABU8RFP7</accession>
<gene>
    <name evidence="2" type="ORF">WDZ17_00870</name>
</gene>
<protein>
    <submittedName>
        <fullName evidence="2">DUF262 domain-containing protein</fullName>
    </submittedName>
</protein>
<dbReference type="PANTHER" id="PTHR35149:SF1">
    <property type="entry name" value="DUF5655 DOMAIN-CONTAINING PROTEIN"/>
    <property type="match status" value="1"/>
</dbReference>
<sequence>MANPVEAAATSAGQLFSVHRFHVPDFQREYSWRVNDEVADYWRDVSTTIDDGTPHFLGLIIMTEEQETMTIVDGQQRILTTYLLAQALREQADALGRRLVANSLTDTFLYELDFQTERRALRVLLASDRDKQDLDAILEGGNPDSGSNLVQAWRYLRGCVQGDLANSDAPLRLGQWAQHLNSGLQFAVFEHPDRNAAFKVYEVINTRGKELTPAELLKSYLIGTAGEARRGSIVTRWKLVEASLDSTEITRFVRHAATLRHGYVIQRDLYQLLTRQYKSASAVEEFTDYLMPLLSYYQQFDDPTGDYVADENFAKAARVLDFLGLATVRPLFLALTKVQDSQEAFAKALRTIVPRVAVSSFGTGGIEARFANAAREIGKSGDWRKPLADLDELKPPARAFEDALKGGRLLSRWQMHVLRASALQNTPLPVLEGGLHLVRTRYGQGWSEFDEDAFRSYGNRIGNTVILTSERRPHGSSSSQGAVSRLAADLAAGEIVTVSDIEHWSPATVERVDSNLVELAKRVWYPETSQ</sequence>